<dbReference type="Pfam" id="PF11271">
    <property type="entry name" value="PorA"/>
    <property type="match status" value="1"/>
</dbReference>
<dbReference type="AlphaFoldDB" id="A0A1L7CVU2"/>
<dbReference type="STRING" id="1437874.CSPHI_01365"/>
<dbReference type="KEGG" id="csph:CSPHI_01365"/>
<sequence length="322" mass="34587">MLPRSRIVSVLLLGLGAALIVAGLALPRLLDAEPRVPLNLPDTTLRLHAEDAVTARLGEDGEVEEVRSPVRRQFHAEFIEPADEDTVSLRVGTSMTREGPEAAADPLGGLVTANVWTLTVDRLTGLPTGPATLNDQPLDIREKVDMGGSWAKFPAGAEERDYPVFDEVLRGPITAGFVAAEERQGHRVLHYRQEIAEVDVATRYQGMFTDGVLDGRPVHLEYSGTRDWWVEPVTGLIVDLAEDLDARWVDESGETVAVAMDFTGEMPRGDAEAQLRQAVAVADTPAPRPWGIALAVIGAILAAVGLFGALRPGAARGTGAER</sequence>
<organism evidence="2 3">
    <name type="scientific">Corynebacterium sphenisci DSM 44792</name>
    <dbReference type="NCBI Taxonomy" id="1437874"/>
    <lineage>
        <taxon>Bacteria</taxon>
        <taxon>Bacillati</taxon>
        <taxon>Actinomycetota</taxon>
        <taxon>Actinomycetes</taxon>
        <taxon>Mycobacteriales</taxon>
        <taxon>Corynebacteriaceae</taxon>
        <taxon>Corynebacterium</taxon>
    </lineage>
</organism>
<dbReference type="RefSeq" id="WP_075691153.1">
    <property type="nucleotide sequence ID" value="NZ_CP009248.1"/>
</dbReference>
<dbReference type="InterPro" id="IPR021424">
    <property type="entry name" value="PorA"/>
</dbReference>
<evidence type="ECO:0008006" key="4">
    <source>
        <dbReference type="Google" id="ProtNLM"/>
    </source>
</evidence>
<dbReference type="EMBL" id="CP009248">
    <property type="protein sequence ID" value="APT89954.1"/>
    <property type="molecule type" value="Genomic_DNA"/>
</dbReference>
<keyword evidence="1" id="KW-1133">Transmembrane helix</keyword>
<reference evidence="2 3" key="1">
    <citation type="submission" date="2014-08" db="EMBL/GenBank/DDBJ databases">
        <title>Complete genome sequence of Corynebacterium sphenisci CECT 5990(T) (=DSM 44792(T)), isolated from healthy wild penguins.</title>
        <authorList>
            <person name="Ruckert C."/>
            <person name="Albersmeier A."/>
            <person name="Winkler A."/>
            <person name="Kalinowski J."/>
        </authorList>
    </citation>
    <scope>NUCLEOTIDE SEQUENCE [LARGE SCALE GENOMIC DNA]</scope>
    <source>
        <strain evidence="2 3">DSM 44792</strain>
    </source>
</reference>
<dbReference type="Proteomes" id="UP000185469">
    <property type="component" value="Chromosome"/>
</dbReference>
<keyword evidence="3" id="KW-1185">Reference proteome</keyword>
<evidence type="ECO:0000313" key="2">
    <source>
        <dbReference type="EMBL" id="APT89954.1"/>
    </source>
</evidence>
<feature type="transmembrane region" description="Helical" evidence="1">
    <location>
        <begin position="290"/>
        <end position="310"/>
    </location>
</feature>
<evidence type="ECO:0000313" key="3">
    <source>
        <dbReference type="Proteomes" id="UP000185469"/>
    </source>
</evidence>
<keyword evidence="1" id="KW-0472">Membrane</keyword>
<name>A0A1L7CVU2_9CORY</name>
<accession>A0A1L7CVU2</accession>
<proteinExistence type="predicted"/>
<evidence type="ECO:0000256" key="1">
    <source>
        <dbReference type="SAM" id="Phobius"/>
    </source>
</evidence>
<gene>
    <name evidence="2" type="ORF">CSPHI_01365</name>
</gene>
<protein>
    <recommendedName>
        <fullName evidence="4">DUF3068 domain-containing protein</fullName>
    </recommendedName>
</protein>
<keyword evidence="1" id="KW-0812">Transmembrane</keyword>
<dbReference type="OrthoDB" id="153031at2"/>